<name>A0ABT3H600_9HYPH</name>
<organism evidence="1 2">
    <name type="scientific">Rhodobium gokarnense</name>
    <dbReference type="NCBI Taxonomy" id="364296"/>
    <lineage>
        <taxon>Bacteria</taxon>
        <taxon>Pseudomonadati</taxon>
        <taxon>Pseudomonadota</taxon>
        <taxon>Alphaproteobacteria</taxon>
        <taxon>Hyphomicrobiales</taxon>
        <taxon>Rhodobiaceae</taxon>
        <taxon>Rhodobium</taxon>
    </lineage>
</organism>
<reference evidence="2" key="1">
    <citation type="submission" date="2023-07" db="EMBL/GenBank/DDBJ databases">
        <title>Genome sequencing of Purple Non-Sulfur Bacteria from various extreme environments.</title>
        <authorList>
            <person name="Mayer M."/>
        </authorList>
    </citation>
    <scope>NUCLEOTIDE SEQUENCE [LARGE SCALE GENOMIC DNA]</scope>
    <source>
        <strain evidence="2">DSM 17935</strain>
    </source>
</reference>
<keyword evidence="2" id="KW-1185">Reference proteome</keyword>
<proteinExistence type="predicted"/>
<sequence>MKPIVITGDSHIGVLKRGYDRSPLAQGYDILFEPIGSGAVAKEDFFNVNEEKKFVRVRELKKPDGTRLNKGRIFPIQSLRKQKKAAHYFVSLPLNTSRILREYNWRTYVPWNLRQADWEIPLSEAAVAALIQQDAQYACGFVEALVDVGLQVAVVEAPRFFSDSPYLEKHRLEVCSHISERYRSYVKDRLRARDIDIVEQPEETIAADGTTRMEYDHEGPKDVHHANVAFGRLMVERIVAMARAREPKSLFGSWKTPGRAATSR</sequence>
<comment type="caution">
    <text evidence="1">The sequence shown here is derived from an EMBL/GenBank/DDBJ whole genome shotgun (WGS) entry which is preliminary data.</text>
</comment>
<protein>
    <submittedName>
        <fullName evidence="1">Uncharacterized protein</fullName>
    </submittedName>
</protein>
<dbReference type="RefSeq" id="WP_264599502.1">
    <property type="nucleotide sequence ID" value="NZ_JAOQNS010000001.1"/>
</dbReference>
<evidence type="ECO:0000313" key="1">
    <source>
        <dbReference type="EMBL" id="MCW2305818.1"/>
    </source>
</evidence>
<evidence type="ECO:0000313" key="2">
    <source>
        <dbReference type="Proteomes" id="UP001209755"/>
    </source>
</evidence>
<dbReference type="EMBL" id="JAOQNS010000001">
    <property type="protein sequence ID" value="MCW2305818.1"/>
    <property type="molecule type" value="Genomic_DNA"/>
</dbReference>
<accession>A0ABT3H600</accession>
<gene>
    <name evidence="1" type="ORF">M2319_000134</name>
</gene>
<dbReference type="Proteomes" id="UP001209755">
    <property type="component" value="Unassembled WGS sequence"/>
</dbReference>